<evidence type="ECO:0000313" key="2">
    <source>
        <dbReference type="Proteomes" id="UP000005496"/>
    </source>
</evidence>
<organism evidence="1 2">
    <name type="scientific">Desulfonatronospira thiodismutans ASO3-1</name>
    <dbReference type="NCBI Taxonomy" id="555779"/>
    <lineage>
        <taxon>Bacteria</taxon>
        <taxon>Pseudomonadati</taxon>
        <taxon>Thermodesulfobacteriota</taxon>
        <taxon>Desulfovibrionia</taxon>
        <taxon>Desulfovibrionales</taxon>
        <taxon>Desulfonatronovibrionaceae</taxon>
        <taxon>Desulfonatronospira</taxon>
    </lineage>
</organism>
<sequence>MVDYIRGLYRLRKISFKIQECKDEYYLKSVLSSFLKAEGKEVRSLDTGQAVIPLPMVKRWIVSRLPQFSEAIHQQIMVIRAEHEAKLSRERVISKKHQDRPDKVEFDESVLARKGAFWEYNHALILTCPGKIPGMDRD</sequence>
<evidence type="ECO:0000313" key="1">
    <source>
        <dbReference type="EMBL" id="EFI36063.1"/>
    </source>
</evidence>
<accession>D6SN02</accession>
<dbReference type="Proteomes" id="UP000005496">
    <property type="component" value="Unassembled WGS sequence"/>
</dbReference>
<comment type="caution">
    <text evidence="1">The sequence shown here is derived from an EMBL/GenBank/DDBJ whole genome shotgun (WGS) entry which is preliminary data.</text>
</comment>
<dbReference type="AlphaFoldDB" id="D6SN02"/>
<dbReference type="RefSeq" id="WP_008869191.1">
    <property type="nucleotide sequence ID" value="NZ_ACJN02000001.1"/>
</dbReference>
<keyword evidence="2" id="KW-1185">Reference proteome</keyword>
<dbReference type="EMBL" id="ACJN02000001">
    <property type="protein sequence ID" value="EFI36063.1"/>
    <property type="molecule type" value="Genomic_DNA"/>
</dbReference>
<name>D6SN02_9BACT</name>
<dbReference type="OrthoDB" id="9832303at2"/>
<proteinExistence type="predicted"/>
<gene>
    <name evidence="1" type="ORF">Dthio_PD3507</name>
</gene>
<reference evidence="1" key="1">
    <citation type="submission" date="2010-05" db="EMBL/GenBank/DDBJ databases">
        <title>The draft genome of Desulfonatronospira thiodismutans ASO3-1.</title>
        <authorList>
            <consortium name="US DOE Joint Genome Institute (JGI-PGF)"/>
            <person name="Lucas S."/>
            <person name="Copeland A."/>
            <person name="Lapidus A."/>
            <person name="Cheng J.-F."/>
            <person name="Bruce D."/>
            <person name="Goodwin L."/>
            <person name="Pitluck S."/>
            <person name="Chertkov O."/>
            <person name="Brettin T."/>
            <person name="Detter J.C."/>
            <person name="Han C."/>
            <person name="Land M.L."/>
            <person name="Hauser L."/>
            <person name="Kyrpides N."/>
            <person name="Mikhailova N."/>
            <person name="Muyzer G."/>
            <person name="Woyke T."/>
        </authorList>
    </citation>
    <scope>NUCLEOTIDE SEQUENCE [LARGE SCALE GENOMIC DNA]</scope>
    <source>
        <strain evidence="1">ASO3-1</strain>
    </source>
</reference>
<protein>
    <submittedName>
        <fullName evidence="1">Uncharacterized protein</fullName>
    </submittedName>
</protein>